<evidence type="ECO:0000259" key="4">
    <source>
        <dbReference type="Pfam" id="PF01420"/>
    </source>
</evidence>
<evidence type="ECO:0000256" key="2">
    <source>
        <dbReference type="ARBA" id="ARBA00022747"/>
    </source>
</evidence>
<dbReference type="InterPro" id="IPR052021">
    <property type="entry name" value="Type-I_RS_S_subunit"/>
</dbReference>
<comment type="caution">
    <text evidence="5">The sequence shown here is derived from an EMBL/GenBank/DDBJ whole genome shotgun (WGS) entry which is preliminary data.</text>
</comment>
<evidence type="ECO:0000313" key="6">
    <source>
        <dbReference type="Proteomes" id="UP001596425"/>
    </source>
</evidence>
<name>A0ABW1YJ27_9GAMM</name>
<accession>A0ABW1YJ27</accession>
<dbReference type="GO" id="GO:0004519">
    <property type="term" value="F:endonuclease activity"/>
    <property type="evidence" value="ECO:0007669"/>
    <property type="project" value="UniProtKB-KW"/>
</dbReference>
<dbReference type="InterPro" id="IPR044946">
    <property type="entry name" value="Restrct_endonuc_typeI_TRD_sf"/>
</dbReference>
<dbReference type="EC" id="3.1.21.-" evidence="5"/>
<keyword evidence="2" id="KW-0680">Restriction system</keyword>
<evidence type="ECO:0000313" key="5">
    <source>
        <dbReference type="EMBL" id="MFC6632027.1"/>
    </source>
</evidence>
<keyword evidence="5" id="KW-0255">Endonuclease</keyword>
<dbReference type="GO" id="GO:0016787">
    <property type="term" value="F:hydrolase activity"/>
    <property type="evidence" value="ECO:0007669"/>
    <property type="project" value="UniProtKB-KW"/>
</dbReference>
<proteinExistence type="inferred from homology"/>
<comment type="similarity">
    <text evidence="1">Belongs to the type-I restriction system S methylase family.</text>
</comment>
<dbReference type="CDD" id="cd17266">
    <property type="entry name" value="RMtype1_S_Sau1132ORF3780P-TRD2-CR2_like"/>
    <property type="match status" value="1"/>
</dbReference>
<dbReference type="Pfam" id="PF01420">
    <property type="entry name" value="Methylase_S"/>
    <property type="match status" value="2"/>
</dbReference>
<organism evidence="5 6">
    <name type="scientific">Microbulbifer taiwanensis</name>
    <dbReference type="NCBI Taxonomy" id="986746"/>
    <lineage>
        <taxon>Bacteria</taxon>
        <taxon>Pseudomonadati</taxon>
        <taxon>Pseudomonadota</taxon>
        <taxon>Gammaproteobacteria</taxon>
        <taxon>Cellvibrionales</taxon>
        <taxon>Microbulbiferaceae</taxon>
        <taxon>Microbulbifer</taxon>
    </lineage>
</organism>
<dbReference type="Proteomes" id="UP001596425">
    <property type="component" value="Unassembled WGS sequence"/>
</dbReference>
<keyword evidence="3" id="KW-0238">DNA-binding</keyword>
<keyword evidence="6" id="KW-1185">Reference proteome</keyword>
<reference evidence="6" key="1">
    <citation type="journal article" date="2019" name="Int. J. Syst. Evol. Microbiol.">
        <title>The Global Catalogue of Microorganisms (GCM) 10K type strain sequencing project: providing services to taxonomists for standard genome sequencing and annotation.</title>
        <authorList>
            <consortium name="The Broad Institute Genomics Platform"/>
            <consortium name="The Broad Institute Genome Sequencing Center for Infectious Disease"/>
            <person name="Wu L."/>
            <person name="Ma J."/>
        </authorList>
    </citation>
    <scope>NUCLEOTIDE SEQUENCE [LARGE SCALE GENOMIC DNA]</scope>
    <source>
        <strain evidence="6">CGMCC 1.13718</strain>
    </source>
</reference>
<dbReference type="InterPro" id="IPR000055">
    <property type="entry name" value="Restrct_endonuc_typeI_TRD"/>
</dbReference>
<keyword evidence="5" id="KW-0540">Nuclease</keyword>
<sequence>MSHPVVNLSEICWPKQWKTISASALLEEGFPVYGANGKIGFFSEFTHENPTLMITCRGATCGNVHISEPKSYINGNAMALDDLDHSKVDIRYLYYFFKKRGFSDVISGSAQPQITRQGLTKVTVPLPSLKEQQRIAAILDKADVIRRKRQQAIALADEFLRAVFLDMFGDPNANPQNVEVLPMTEIFNIKTGSLNSNAAVESGKYPFFTCAKEIYAIDDFAFDQESLLLAGNNAQADYDVKHYKGKFNAYQRTYVLSLKDESWSYPFYKFALEYQLSNLKRFSKGSNTKYITMEIMSRTLLPVPEPDKQKGFVEFFEKISSIRSSQNSGILQDVELAESTSQKAFSGRL</sequence>
<feature type="domain" description="Type I restriction modification DNA specificity" evidence="4">
    <location>
        <begin position="175"/>
        <end position="335"/>
    </location>
</feature>
<protein>
    <submittedName>
        <fullName evidence="5">Restriction endonuclease subunit S</fullName>
        <ecNumber evidence="5">3.1.21.-</ecNumber>
    </submittedName>
</protein>
<dbReference type="Gene3D" id="3.90.220.20">
    <property type="entry name" value="DNA methylase specificity domains"/>
    <property type="match status" value="2"/>
</dbReference>
<gene>
    <name evidence="5" type="ORF">ACFQBM_01970</name>
</gene>
<dbReference type="PANTHER" id="PTHR30408">
    <property type="entry name" value="TYPE-1 RESTRICTION ENZYME ECOKI SPECIFICITY PROTEIN"/>
    <property type="match status" value="1"/>
</dbReference>
<feature type="domain" description="Type I restriction modification DNA specificity" evidence="4">
    <location>
        <begin position="5"/>
        <end position="151"/>
    </location>
</feature>
<dbReference type="RefSeq" id="WP_193192150.1">
    <property type="nucleotide sequence ID" value="NZ_JACZFR010000026.1"/>
</dbReference>
<dbReference type="PANTHER" id="PTHR30408:SF12">
    <property type="entry name" value="TYPE I RESTRICTION ENZYME MJAVIII SPECIFICITY SUBUNIT"/>
    <property type="match status" value="1"/>
</dbReference>
<keyword evidence="5" id="KW-0378">Hydrolase</keyword>
<dbReference type="EMBL" id="JBHSVR010000001">
    <property type="protein sequence ID" value="MFC6632027.1"/>
    <property type="molecule type" value="Genomic_DNA"/>
</dbReference>
<evidence type="ECO:0000256" key="3">
    <source>
        <dbReference type="ARBA" id="ARBA00023125"/>
    </source>
</evidence>
<dbReference type="SUPFAM" id="SSF116734">
    <property type="entry name" value="DNA methylase specificity domain"/>
    <property type="match status" value="2"/>
</dbReference>
<evidence type="ECO:0000256" key="1">
    <source>
        <dbReference type="ARBA" id="ARBA00010923"/>
    </source>
</evidence>